<dbReference type="GO" id="GO:0016853">
    <property type="term" value="F:isomerase activity"/>
    <property type="evidence" value="ECO:0007669"/>
    <property type="project" value="UniProtKB-KW"/>
</dbReference>
<dbReference type="PROSITE" id="PS51918">
    <property type="entry name" value="RADICAL_SAM"/>
    <property type="match status" value="1"/>
</dbReference>
<dbReference type="GO" id="GO:0046872">
    <property type="term" value="F:metal ion binding"/>
    <property type="evidence" value="ECO:0007669"/>
    <property type="project" value="UniProtKB-KW"/>
</dbReference>
<keyword evidence="5" id="KW-0949">S-adenosyl-L-methionine</keyword>
<evidence type="ECO:0000256" key="10">
    <source>
        <dbReference type="ARBA" id="ARBA00023235"/>
    </source>
</evidence>
<feature type="domain" description="Radical SAM core" evidence="12">
    <location>
        <begin position="115"/>
        <end position="327"/>
    </location>
</feature>
<dbReference type="CDD" id="cd01335">
    <property type="entry name" value="Radical_SAM"/>
    <property type="match status" value="1"/>
</dbReference>
<dbReference type="SUPFAM" id="SSF102114">
    <property type="entry name" value="Radical SAM enzymes"/>
    <property type="match status" value="1"/>
</dbReference>
<evidence type="ECO:0000256" key="11">
    <source>
        <dbReference type="ARBA" id="ARBA00030756"/>
    </source>
</evidence>
<dbReference type="NCBIfam" id="TIGR00238">
    <property type="entry name" value="KamA family radical SAM protein"/>
    <property type="match status" value="1"/>
</dbReference>
<dbReference type="PANTHER" id="PTHR30538">
    <property type="entry name" value="LYSINE 2,3-AMINOMUTASE-RELATED"/>
    <property type="match status" value="1"/>
</dbReference>
<evidence type="ECO:0000256" key="3">
    <source>
        <dbReference type="ARBA" id="ARBA00022363"/>
    </source>
</evidence>
<reference evidence="13" key="1">
    <citation type="submission" date="2018-06" db="EMBL/GenBank/DDBJ databases">
        <authorList>
            <person name="Zhirakovskaya E."/>
        </authorList>
    </citation>
    <scope>NUCLEOTIDE SEQUENCE</scope>
</reference>
<evidence type="ECO:0000256" key="1">
    <source>
        <dbReference type="ARBA" id="ARBA00001352"/>
    </source>
</evidence>
<keyword evidence="7" id="KW-0663">Pyridoxal phosphate</keyword>
<dbReference type="InterPro" id="IPR058240">
    <property type="entry name" value="rSAM_sf"/>
</dbReference>
<dbReference type="SFLD" id="SFLDG01070">
    <property type="entry name" value="PLP-dependent"/>
    <property type="match status" value="1"/>
</dbReference>
<keyword evidence="9" id="KW-0411">Iron-sulfur</keyword>
<evidence type="ECO:0000256" key="2">
    <source>
        <dbReference type="ARBA" id="ARBA00001933"/>
    </source>
</evidence>
<dbReference type="InterPro" id="IPR013785">
    <property type="entry name" value="Aldolase_TIM"/>
</dbReference>
<comment type="cofactor">
    <cofactor evidence="2">
        <name>pyridoxal 5'-phosphate</name>
        <dbReference type="ChEBI" id="CHEBI:597326"/>
    </cofactor>
</comment>
<evidence type="ECO:0000256" key="4">
    <source>
        <dbReference type="ARBA" id="ARBA00022485"/>
    </source>
</evidence>
<dbReference type="PIRSF" id="PIRSF004911">
    <property type="entry name" value="DUF160"/>
    <property type="match status" value="1"/>
</dbReference>
<evidence type="ECO:0000259" key="12">
    <source>
        <dbReference type="PROSITE" id="PS51918"/>
    </source>
</evidence>
<dbReference type="AlphaFoldDB" id="A0A3B0Z1T8"/>
<gene>
    <name evidence="13" type="ORF">MNBD_GAMMA18-373</name>
</gene>
<dbReference type="Gene3D" id="3.20.20.70">
    <property type="entry name" value="Aldolase class I"/>
    <property type="match status" value="1"/>
</dbReference>
<dbReference type="InterPro" id="IPR003739">
    <property type="entry name" value="Lys_aminomutase/Glu_NH3_mut"/>
</dbReference>
<organism evidence="13">
    <name type="scientific">hydrothermal vent metagenome</name>
    <dbReference type="NCBI Taxonomy" id="652676"/>
    <lineage>
        <taxon>unclassified sequences</taxon>
        <taxon>metagenomes</taxon>
        <taxon>ecological metagenomes</taxon>
    </lineage>
</organism>
<evidence type="ECO:0000256" key="8">
    <source>
        <dbReference type="ARBA" id="ARBA00023004"/>
    </source>
</evidence>
<accession>A0A3B0Z1T8</accession>
<dbReference type="EMBL" id="UOFP01000103">
    <property type="protein sequence ID" value="VAW85641.1"/>
    <property type="molecule type" value="Genomic_DNA"/>
</dbReference>
<keyword evidence="10 13" id="KW-0413">Isomerase</keyword>
<dbReference type="InterPro" id="IPR022462">
    <property type="entry name" value="EpmB"/>
</dbReference>
<evidence type="ECO:0000256" key="9">
    <source>
        <dbReference type="ARBA" id="ARBA00023014"/>
    </source>
</evidence>
<evidence type="ECO:0000256" key="6">
    <source>
        <dbReference type="ARBA" id="ARBA00022723"/>
    </source>
</evidence>
<comment type="catalytic activity">
    <reaction evidence="1">
        <text>L-lysine = D-beta-lysine</text>
        <dbReference type="Rhea" id="RHEA:44148"/>
        <dbReference type="ChEBI" id="CHEBI:32551"/>
        <dbReference type="ChEBI" id="CHEBI:84138"/>
    </reaction>
</comment>
<proteinExistence type="predicted"/>
<dbReference type="GO" id="GO:0051539">
    <property type="term" value="F:4 iron, 4 sulfur cluster binding"/>
    <property type="evidence" value="ECO:0007669"/>
    <property type="project" value="UniProtKB-KW"/>
</dbReference>
<sequence length="345" mass="39269">MNTLSSYKSLMIARTYPIWQTPSWQKEIAQAIRDPEILLNRLNLSHHQLPEQYQACKQFSLRVTESYLSRMRVGDPTDPLLLQILPQSQELDQINGYETDPTGDQESIALPGLLHKYEGRCLLITTATCATHCRYCFRRHFPYQKSQLDEKSLAQALTYIATDTSLSEVILSGGDPLSLSDERLAHLVSKLNDIPHLKRLRIHTRQPVVLPSRITNKLIETLTCSRLQTVVVLHFNHANEFDNEVECAISKLAHRNITLFNQSVLLKGVNDSISSLKKLSEKLFEQRIIPYYLHRLDKVSGAAHFDISIKQARQLHQQLSATLPGYLVPTLVQEQSGEPNKTVIV</sequence>
<evidence type="ECO:0000256" key="7">
    <source>
        <dbReference type="ARBA" id="ARBA00022898"/>
    </source>
</evidence>
<dbReference type="SFLD" id="SFLDS00029">
    <property type="entry name" value="Radical_SAM"/>
    <property type="match status" value="1"/>
</dbReference>
<dbReference type="InterPro" id="IPR007197">
    <property type="entry name" value="rSAM"/>
</dbReference>
<evidence type="ECO:0000256" key="5">
    <source>
        <dbReference type="ARBA" id="ARBA00022691"/>
    </source>
</evidence>
<dbReference type="NCBIfam" id="TIGR03821">
    <property type="entry name" value="EFP_modif_epmB"/>
    <property type="match status" value="1"/>
</dbReference>
<evidence type="ECO:0000313" key="13">
    <source>
        <dbReference type="EMBL" id="VAW85641.1"/>
    </source>
</evidence>
<dbReference type="PANTHER" id="PTHR30538:SF1">
    <property type="entry name" value="L-LYSINE 2,3-AMINOMUTASE"/>
    <property type="match status" value="1"/>
</dbReference>
<dbReference type="SFLD" id="SFLDF00314">
    <property type="entry name" value="L-lysine_2_3-aminomutase_(yjeK"/>
    <property type="match status" value="1"/>
</dbReference>
<protein>
    <recommendedName>
        <fullName evidence="3">L-lysine 2,3-aminomutase</fullName>
    </recommendedName>
    <alternativeName>
        <fullName evidence="11">EF-P post-translational modification enzyme B</fullName>
    </alternativeName>
</protein>
<keyword evidence="8" id="KW-0408">Iron</keyword>
<keyword evidence="4" id="KW-0004">4Fe-4S</keyword>
<dbReference type="Pfam" id="PF04055">
    <property type="entry name" value="Radical_SAM"/>
    <property type="match status" value="1"/>
</dbReference>
<name>A0A3B0Z1T8_9ZZZZ</name>
<keyword evidence="6" id="KW-0479">Metal-binding</keyword>